<proteinExistence type="predicted"/>
<dbReference type="Proteomes" id="UP001147830">
    <property type="component" value="Unassembled WGS sequence"/>
</dbReference>
<evidence type="ECO:0000313" key="1">
    <source>
        <dbReference type="EMBL" id="MCT7361129.1"/>
    </source>
</evidence>
<dbReference type="RefSeq" id="WP_260977957.1">
    <property type="nucleotide sequence ID" value="NZ_JAOANI010000032.1"/>
</dbReference>
<dbReference type="AlphaFoldDB" id="A0A9X3ATE5"/>
<evidence type="ECO:0000313" key="2">
    <source>
        <dbReference type="Proteomes" id="UP001147830"/>
    </source>
</evidence>
<gene>
    <name evidence="1" type="ORF">NYR02_19080</name>
</gene>
<dbReference type="PANTHER" id="PTHR38834:SF3">
    <property type="entry name" value="SOLUTE-BINDING PROTEIN FAMILY 3_N-TERMINAL DOMAIN-CONTAINING PROTEIN"/>
    <property type="match status" value="1"/>
</dbReference>
<sequence length="163" mass="18373">MVLFSTTRTEQREPLFQWVGPIAATRVVLMARKADNIVISSVDDISRYTVGAILDDIGEQLLKSAGVAESSIKIIPSADALAKMLGAGRIQLWAYEENVARWYIKQSKLDNTQFEVVHVLKESDLYYTLNNNIPAETVQRLQNGVDKILNDKAAYQKILDRYL</sequence>
<dbReference type="PANTHER" id="PTHR38834">
    <property type="entry name" value="PERIPLASMIC SUBSTRATE BINDING PROTEIN FAMILY 3"/>
    <property type="match status" value="1"/>
</dbReference>
<accession>A0A9X3ATE5</accession>
<dbReference type="SUPFAM" id="SSF53850">
    <property type="entry name" value="Periplasmic binding protein-like II"/>
    <property type="match status" value="1"/>
</dbReference>
<comment type="caution">
    <text evidence="1">The sequence shown here is derived from an EMBL/GenBank/DDBJ whole genome shotgun (WGS) entry which is preliminary data.</text>
</comment>
<name>A0A9X3ATE5_9GAMM</name>
<dbReference type="EMBL" id="JAOANI010000032">
    <property type="protein sequence ID" value="MCT7361129.1"/>
    <property type="molecule type" value="Genomic_DNA"/>
</dbReference>
<organism evidence="1 2">
    <name type="scientific">Thalassolituus pacificus</name>
    <dbReference type="NCBI Taxonomy" id="2975440"/>
    <lineage>
        <taxon>Bacteria</taxon>
        <taxon>Pseudomonadati</taxon>
        <taxon>Pseudomonadota</taxon>
        <taxon>Gammaproteobacteria</taxon>
        <taxon>Oceanospirillales</taxon>
        <taxon>Oceanospirillaceae</taxon>
        <taxon>Thalassolituus</taxon>
    </lineage>
</organism>
<reference evidence="1" key="1">
    <citation type="journal article" date="2022" name="Front. Microbiol.">
        <title>Genome-based taxonomic rearrangement of Oceanobacter-related bacteria including the description of Thalassolituus hydrocarbonoclasticus sp. nov. and Thalassolituus pacificus sp. nov. and emended description of the genus Thalassolituus.</title>
        <authorList>
            <person name="Dong C."/>
            <person name="Wei L."/>
            <person name="Wang J."/>
            <person name="Lai Q."/>
            <person name="Huang Z."/>
            <person name="Shao Z."/>
        </authorList>
    </citation>
    <scope>NUCLEOTIDE SEQUENCE</scope>
    <source>
        <strain evidence="1">59MF3M-4</strain>
    </source>
</reference>
<protein>
    <submittedName>
        <fullName evidence="1">Transporter substrate-binding domain-containing protein</fullName>
    </submittedName>
</protein>
<reference evidence="1" key="2">
    <citation type="submission" date="2022-08" db="EMBL/GenBank/DDBJ databases">
        <authorList>
            <person name="Dong C."/>
        </authorList>
    </citation>
    <scope>NUCLEOTIDE SEQUENCE</scope>
    <source>
        <strain evidence="1">59MF3M-4</strain>
    </source>
</reference>
<keyword evidence="2" id="KW-1185">Reference proteome</keyword>
<dbReference type="Gene3D" id="3.40.190.10">
    <property type="entry name" value="Periplasmic binding protein-like II"/>
    <property type="match status" value="2"/>
</dbReference>